<comment type="caution">
    <text evidence="1">The sequence shown here is derived from an EMBL/GenBank/DDBJ whole genome shotgun (WGS) entry which is preliminary data.</text>
</comment>
<organism evidence="1 2">
    <name type="scientific">Solanum tuberosum</name>
    <name type="common">Potato</name>
    <dbReference type="NCBI Taxonomy" id="4113"/>
    <lineage>
        <taxon>Eukaryota</taxon>
        <taxon>Viridiplantae</taxon>
        <taxon>Streptophyta</taxon>
        <taxon>Embryophyta</taxon>
        <taxon>Tracheophyta</taxon>
        <taxon>Spermatophyta</taxon>
        <taxon>Magnoliopsida</taxon>
        <taxon>eudicotyledons</taxon>
        <taxon>Gunneridae</taxon>
        <taxon>Pentapetalae</taxon>
        <taxon>asterids</taxon>
        <taxon>lamiids</taxon>
        <taxon>Solanales</taxon>
        <taxon>Solanaceae</taxon>
        <taxon>Solanoideae</taxon>
        <taxon>Solaneae</taxon>
        <taxon>Solanum</taxon>
    </lineage>
</organism>
<accession>A0ABQ7US59</accession>
<name>A0ABQ7US59_SOLTU</name>
<dbReference type="Proteomes" id="UP000826656">
    <property type="component" value="Unassembled WGS sequence"/>
</dbReference>
<dbReference type="PANTHER" id="PTHR33710">
    <property type="entry name" value="BNAC02G09200D PROTEIN"/>
    <property type="match status" value="1"/>
</dbReference>
<dbReference type="InterPro" id="IPR036691">
    <property type="entry name" value="Endo/exonu/phosph_ase_sf"/>
</dbReference>
<sequence length="171" mass="20254">MRFEAGNVQFMVIAVYVRCNALERLELLEELEELAGKNHPWLAGGDFNVILNEEEKQGGREFTTYEAMDFQQCINNCALSKEEESITRPFKFLNFWTKQPKFKKVVEENWKVEFKGSPFLEFQAKIKKVKQALTCWSKETFGDIFRQVQMLEEEIRMKEMQLEINPSPRNR</sequence>
<reference evidence="1 2" key="1">
    <citation type="journal article" date="2021" name="bioRxiv">
        <title>Chromosome-scale and haplotype-resolved genome assembly of a tetraploid potato cultivar.</title>
        <authorList>
            <person name="Sun H."/>
            <person name="Jiao W.-B."/>
            <person name="Krause K."/>
            <person name="Campoy J.A."/>
            <person name="Goel M."/>
            <person name="Folz-Donahue K."/>
            <person name="Kukat C."/>
            <person name="Huettel B."/>
            <person name="Schneeberger K."/>
        </authorList>
    </citation>
    <scope>NUCLEOTIDE SEQUENCE [LARGE SCALE GENOMIC DNA]</scope>
    <source>
        <strain evidence="1">SolTubOtavaFocal</strain>
        <tissue evidence="1">Leaves</tissue>
    </source>
</reference>
<proteinExistence type="predicted"/>
<evidence type="ECO:0000313" key="2">
    <source>
        <dbReference type="Proteomes" id="UP000826656"/>
    </source>
</evidence>
<dbReference type="Gene3D" id="3.60.10.10">
    <property type="entry name" value="Endonuclease/exonuclease/phosphatase"/>
    <property type="match status" value="1"/>
</dbReference>
<evidence type="ECO:0000313" key="1">
    <source>
        <dbReference type="EMBL" id="KAH0754697.1"/>
    </source>
</evidence>
<dbReference type="PANTHER" id="PTHR33710:SF23">
    <property type="entry name" value="NON-LTR RETROELEMENT REVERSE TRANSCRIPTASE"/>
    <property type="match status" value="1"/>
</dbReference>
<dbReference type="SUPFAM" id="SSF56219">
    <property type="entry name" value="DNase I-like"/>
    <property type="match status" value="1"/>
</dbReference>
<gene>
    <name evidence="1" type="ORF">KY290_024967</name>
</gene>
<protein>
    <submittedName>
        <fullName evidence="1">Uncharacterized protein</fullName>
    </submittedName>
</protein>
<keyword evidence="2" id="KW-1185">Reference proteome</keyword>
<dbReference type="EMBL" id="JAIVGD010000018">
    <property type="protein sequence ID" value="KAH0754697.1"/>
    <property type="molecule type" value="Genomic_DNA"/>
</dbReference>